<keyword evidence="3" id="KW-1185">Reference proteome</keyword>
<accession>A0AAD5DVU5</accession>
<protein>
    <submittedName>
        <fullName evidence="2">Uncharacterized protein</fullName>
    </submittedName>
</protein>
<feature type="compositionally biased region" description="Polar residues" evidence="1">
    <location>
        <begin position="20"/>
        <end position="35"/>
    </location>
</feature>
<reference evidence="2" key="1">
    <citation type="submission" date="2020-11" db="EMBL/GenBank/DDBJ databases">
        <title>Chlorella ohadii genome sequencing and assembly.</title>
        <authorList>
            <person name="Murik O."/>
            <person name="Treves H."/>
            <person name="Kedem I."/>
            <person name="Shotland Y."/>
            <person name="Kaplan A."/>
        </authorList>
    </citation>
    <scope>NUCLEOTIDE SEQUENCE</scope>
    <source>
        <strain evidence="2">1</strain>
    </source>
</reference>
<comment type="caution">
    <text evidence="2">The sequence shown here is derived from an EMBL/GenBank/DDBJ whole genome shotgun (WGS) entry which is preliminary data.</text>
</comment>
<evidence type="ECO:0000313" key="2">
    <source>
        <dbReference type="EMBL" id="KAI7843211.1"/>
    </source>
</evidence>
<proteinExistence type="predicted"/>
<dbReference type="EMBL" id="JADXDR010000042">
    <property type="protein sequence ID" value="KAI7843211.1"/>
    <property type="molecule type" value="Genomic_DNA"/>
</dbReference>
<evidence type="ECO:0000313" key="3">
    <source>
        <dbReference type="Proteomes" id="UP001205105"/>
    </source>
</evidence>
<evidence type="ECO:0000256" key="1">
    <source>
        <dbReference type="SAM" id="MobiDB-lite"/>
    </source>
</evidence>
<dbReference type="Proteomes" id="UP001205105">
    <property type="component" value="Unassembled WGS sequence"/>
</dbReference>
<name>A0AAD5DVU5_9CHLO</name>
<dbReference type="AlphaFoldDB" id="A0AAD5DVU5"/>
<organism evidence="2 3">
    <name type="scientific">Chlorella ohadii</name>
    <dbReference type="NCBI Taxonomy" id="2649997"/>
    <lineage>
        <taxon>Eukaryota</taxon>
        <taxon>Viridiplantae</taxon>
        <taxon>Chlorophyta</taxon>
        <taxon>core chlorophytes</taxon>
        <taxon>Trebouxiophyceae</taxon>
        <taxon>Chlorellales</taxon>
        <taxon>Chlorellaceae</taxon>
        <taxon>Chlorella clade</taxon>
        <taxon>Chlorella</taxon>
    </lineage>
</organism>
<gene>
    <name evidence="2" type="ORF">COHA_003192</name>
</gene>
<feature type="compositionally biased region" description="Polar residues" evidence="1">
    <location>
        <begin position="1"/>
        <end position="10"/>
    </location>
</feature>
<sequence length="118" mass="13480">MHNTKNSTGKSGRLSLMSFRRQQPNLDSRQLPPQRQQHFGRHLRVLLPRLQQQALQGGWQSGALQQVQLARYQHSVCIKLQLFQACHALQARQQVPGGWHAGEEALSMEQLAPWCQHA</sequence>
<feature type="region of interest" description="Disordered" evidence="1">
    <location>
        <begin position="1"/>
        <end position="35"/>
    </location>
</feature>